<evidence type="ECO:0000313" key="3">
    <source>
        <dbReference type="Proteomes" id="UP001158045"/>
    </source>
</evidence>
<gene>
    <name evidence="2" type="ORF">QE109_07610</name>
</gene>
<dbReference type="InterPro" id="IPR036515">
    <property type="entry name" value="Transposase_17_sf"/>
</dbReference>
<evidence type="ECO:0000313" key="2">
    <source>
        <dbReference type="EMBL" id="MDH8678010.1"/>
    </source>
</evidence>
<dbReference type="SMART" id="SM01321">
    <property type="entry name" value="Y1_Tnp"/>
    <property type="match status" value="1"/>
</dbReference>
<accession>A0ABT6NCC1</accession>
<name>A0ABT6NCC1_9FIRM</name>
<sequence length="217" mass="24763">MARIARKAAPEGVYYISQMGNQHRDLFVTDMDRTKLLELIKESKRKYGFKLYAYCLEDANAYHLVIHANGSDLSKIMKSLNIAYAMYIKSDKPLFKDRYKSEPILSKCEFDRICSDVICNKVIGSCFNSESEICDHDDPFKTECKTCIKSSEEAMIKLKEIAAIDQISLESLLKDKERRNELIVLFRKTSLLSLKDLGELFGGLSESSVCKILKTSL</sequence>
<proteinExistence type="predicted"/>
<dbReference type="Gene3D" id="3.30.70.1290">
    <property type="entry name" value="Transposase IS200-like"/>
    <property type="match status" value="1"/>
</dbReference>
<dbReference type="Pfam" id="PF01797">
    <property type="entry name" value="Y1_Tnp"/>
    <property type="match status" value="1"/>
</dbReference>
<evidence type="ECO:0000259" key="1">
    <source>
        <dbReference type="SMART" id="SM01321"/>
    </source>
</evidence>
<dbReference type="PANTHER" id="PTHR34322:SF2">
    <property type="entry name" value="TRANSPOSASE IS200-LIKE DOMAIN-CONTAINING PROTEIN"/>
    <property type="match status" value="1"/>
</dbReference>
<keyword evidence="3" id="KW-1185">Reference proteome</keyword>
<feature type="domain" description="Transposase IS200-like" evidence="1">
    <location>
        <begin position="9"/>
        <end position="121"/>
    </location>
</feature>
<reference evidence="2 3" key="1">
    <citation type="submission" date="2023-04" db="EMBL/GenBank/DDBJ databases">
        <title>Fusibacter bizertensis strain WBS, isolated from littoral bottom sediments of the Arctic seas - biochemical and genomic analysis.</title>
        <authorList>
            <person name="Brioukhanov A.L."/>
        </authorList>
    </citation>
    <scope>NUCLEOTIDE SEQUENCE [LARGE SCALE GENOMIC DNA]</scope>
    <source>
        <strain evidence="2 3">WBS</strain>
    </source>
</reference>
<dbReference type="EMBL" id="JARYZI010000004">
    <property type="protein sequence ID" value="MDH8678010.1"/>
    <property type="molecule type" value="Genomic_DNA"/>
</dbReference>
<dbReference type="SUPFAM" id="SSF143422">
    <property type="entry name" value="Transposase IS200-like"/>
    <property type="match status" value="1"/>
</dbReference>
<dbReference type="RefSeq" id="WP_281093839.1">
    <property type="nucleotide sequence ID" value="NZ_JARYZI010000004.1"/>
</dbReference>
<comment type="caution">
    <text evidence="2">The sequence shown here is derived from an EMBL/GenBank/DDBJ whole genome shotgun (WGS) entry which is preliminary data.</text>
</comment>
<organism evidence="2 3">
    <name type="scientific">Fusibacter bizertensis</name>
    <dbReference type="NCBI Taxonomy" id="1488331"/>
    <lineage>
        <taxon>Bacteria</taxon>
        <taxon>Bacillati</taxon>
        <taxon>Bacillota</taxon>
        <taxon>Clostridia</taxon>
        <taxon>Eubacteriales</taxon>
        <taxon>Eubacteriales Family XII. Incertae Sedis</taxon>
        <taxon>Fusibacter</taxon>
    </lineage>
</organism>
<dbReference type="PANTHER" id="PTHR34322">
    <property type="entry name" value="TRANSPOSASE, Y1_TNP DOMAIN-CONTAINING"/>
    <property type="match status" value="1"/>
</dbReference>
<dbReference type="Proteomes" id="UP001158045">
    <property type="component" value="Unassembled WGS sequence"/>
</dbReference>
<protein>
    <submittedName>
        <fullName evidence="2">Transposase</fullName>
    </submittedName>
</protein>
<dbReference type="InterPro" id="IPR002686">
    <property type="entry name" value="Transposase_17"/>
</dbReference>